<evidence type="ECO:0000259" key="4">
    <source>
        <dbReference type="Pfam" id="PF25344"/>
    </source>
</evidence>
<dbReference type="Pfam" id="PF25344">
    <property type="entry name" value="PH_LRR1"/>
    <property type="match status" value="1"/>
</dbReference>
<evidence type="ECO:0000256" key="2">
    <source>
        <dbReference type="ARBA" id="ARBA00022737"/>
    </source>
</evidence>
<keyword evidence="5" id="KW-1185">Reference proteome</keyword>
<dbReference type="Proteomes" id="UP000492821">
    <property type="component" value="Unassembled WGS sequence"/>
</dbReference>
<keyword evidence="1" id="KW-0433">Leucine-rich repeat</keyword>
<dbReference type="Pfam" id="PF13855">
    <property type="entry name" value="LRR_8"/>
    <property type="match status" value="1"/>
</dbReference>
<dbReference type="InterPro" id="IPR032675">
    <property type="entry name" value="LRR_dom_sf"/>
</dbReference>
<keyword evidence="3" id="KW-0539">Nucleus</keyword>
<dbReference type="SMART" id="SM00369">
    <property type="entry name" value="LRR_TYP"/>
    <property type="match status" value="4"/>
</dbReference>
<proteinExistence type="predicted"/>
<dbReference type="SUPFAM" id="SSF52058">
    <property type="entry name" value="L domain-like"/>
    <property type="match status" value="1"/>
</dbReference>
<reference evidence="5" key="1">
    <citation type="journal article" date="2013" name="Genetics">
        <title>The draft genome and transcriptome of Panagrellus redivivus are shaped by the harsh demands of a free-living lifestyle.</title>
        <authorList>
            <person name="Srinivasan J."/>
            <person name="Dillman A.R."/>
            <person name="Macchietto M.G."/>
            <person name="Heikkinen L."/>
            <person name="Lakso M."/>
            <person name="Fracchia K.M."/>
            <person name="Antoshechkin I."/>
            <person name="Mortazavi A."/>
            <person name="Wong G."/>
            <person name="Sternberg P.W."/>
        </authorList>
    </citation>
    <scope>NUCLEOTIDE SEQUENCE [LARGE SCALE GENOMIC DNA]</scope>
    <source>
        <strain evidence="5">MT8872</strain>
    </source>
</reference>
<dbReference type="AlphaFoldDB" id="A0A7E5A003"/>
<accession>A0A7E5A003</accession>
<dbReference type="InterPro" id="IPR050216">
    <property type="entry name" value="LRR_domain-containing"/>
</dbReference>
<dbReference type="InterPro" id="IPR057437">
    <property type="entry name" value="PIF1/LRR1_PH"/>
</dbReference>
<dbReference type="Pfam" id="PF00560">
    <property type="entry name" value="LRR_1"/>
    <property type="match status" value="1"/>
</dbReference>
<evidence type="ECO:0000256" key="1">
    <source>
        <dbReference type="ARBA" id="ARBA00022614"/>
    </source>
</evidence>
<dbReference type="InterPro" id="IPR001611">
    <property type="entry name" value="Leu-rich_rpt"/>
</dbReference>
<evidence type="ECO:0000313" key="6">
    <source>
        <dbReference type="WBParaSite" id="Pan_g6374.t1"/>
    </source>
</evidence>
<protein>
    <submittedName>
        <fullName evidence="6">Leucine-rich repeat protein</fullName>
    </submittedName>
</protein>
<reference evidence="6" key="2">
    <citation type="submission" date="2020-10" db="UniProtKB">
        <authorList>
            <consortium name="WormBaseParasite"/>
        </authorList>
    </citation>
    <scope>IDENTIFICATION</scope>
</reference>
<sequence length="435" mass="49112">MLINCKLSHDEGCVGRSKASKPKPGSLTVARVRDEALRLTLNFGGTNNKANKVYRVTKDNINAVFDKFVNAGKLTISLSSPTVQIFVSNATDTKLLLKLSRTIMGLKNSGRLGPESVDHQGPPVARVTDVRTTVEIKSKAQYAENKEFGPFIESLTINTKFLKSVDSRWFKLANLTLLDLSGNNLGAMDKFGWRKFEEIKKLTNLSVLNLSNNNLENLPFTFMEALPKSITILHLANNNLHNIPDALCDLRRLETLNVARNGDLNTLPGDLFVHCRRLRNLNCSDTDLTYHDAEMRNLRLCNLASSAIGAPLRQIHSVVRVPTLFDIACAAVYDNKRARDKLPLSIRSVMRSNLFRCDDCGTLRPKCWRRHCHLQPLPWSIIAENVEVDHRVRSNVVLRHSSCITCYPMFPRSPSPDEPEPQYESMYARVILRYR</sequence>
<dbReference type="WBParaSite" id="Pan_g6374.t1">
    <property type="protein sequence ID" value="Pan_g6374.t1"/>
    <property type="gene ID" value="Pan_g6374"/>
</dbReference>
<keyword evidence="2" id="KW-0677">Repeat</keyword>
<dbReference type="Gene3D" id="3.80.10.10">
    <property type="entry name" value="Ribonuclease Inhibitor"/>
    <property type="match status" value="1"/>
</dbReference>
<dbReference type="PROSITE" id="PS51450">
    <property type="entry name" value="LRR"/>
    <property type="match status" value="1"/>
</dbReference>
<evidence type="ECO:0000256" key="3">
    <source>
        <dbReference type="ARBA" id="ARBA00023242"/>
    </source>
</evidence>
<evidence type="ECO:0000313" key="5">
    <source>
        <dbReference type="Proteomes" id="UP000492821"/>
    </source>
</evidence>
<dbReference type="PANTHER" id="PTHR48051">
    <property type="match status" value="1"/>
</dbReference>
<dbReference type="PRINTS" id="PR00019">
    <property type="entry name" value="LEURICHRPT"/>
</dbReference>
<dbReference type="InterPro" id="IPR003591">
    <property type="entry name" value="Leu-rich_rpt_typical-subtyp"/>
</dbReference>
<organism evidence="5 6">
    <name type="scientific">Panagrellus redivivus</name>
    <name type="common">Microworm</name>
    <dbReference type="NCBI Taxonomy" id="6233"/>
    <lineage>
        <taxon>Eukaryota</taxon>
        <taxon>Metazoa</taxon>
        <taxon>Ecdysozoa</taxon>
        <taxon>Nematoda</taxon>
        <taxon>Chromadorea</taxon>
        <taxon>Rhabditida</taxon>
        <taxon>Tylenchina</taxon>
        <taxon>Panagrolaimomorpha</taxon>
        <taxon>Panagrolaimoidea</taxon>
        <taxon>Panagrolaimidae</taxon>
        <taxon>Panagrellus</taxon>
    </lineage>
</organism>
<feature type="domain" description="PIF1/LRR1 pleckstrin homology" evidence="4">
    <location>
        <begin position="18"/>
        <end position="95"/>
    </location>
</feature>
<dbReference type="PANTHER" id="PTHR48051:SF45">
    <property type="entry name" value="LEUCINE-RICH REPEAT PROTEIN SHOC-2-LIKE"/>
    <property type="match status" value="1"/>
</dbReference>
<name>A0A7E5A003_PANRE</name>
<dbReference type="GO" id="GO:0005737">
    <property type="term" value="C:cytoplasm"/>
    <property type="evidence" value="ECO:0007669"/>
    <property type="project" value="TreeGrafter"/>
</dbReference>